<dbReference type="PROSITE" id="PS51186">
    <property type="entry name" value="GNAT"/>
    <property type="match status" value="1"/>
</dbReference>
<dbReference type="eggNOG" id="COG0456">
    <property type="taxonomic scope" value="Bacteria"/>
</dbReference>
<dbReference type="InterPro" id="IPR016181">
    <property type="entry name" value="Acyl_CoA_acyltransferase"/>
</dbReference>
<dbReference type="InterPro" id="IPR000182">
    <property type="entry name" value="GNAT_dom"/>
</dbReference>
<accession>H6L7B4</accession>
<dbReference type="Pfam" id="PF13508">
    <property type="entry name" value="Acetyltransf_7"/>
    <property type="match status" value="1"/>
</dbReference>
<dbReference type="SUPFAM" id="SSF55729">
    <property type="entry name" value="Acyl-CoA N-acyltransferases (Nat)"/>
    <property type="match status" value="1"/>
</dbReference>
<dbReference type="CDD" id="cd04301">
    <property type="entry name" value="NAT_SF"/>
    <property type="match status" value="1"/>
</dbReference>
<evidence type="ECO:0000259" key="1">
    <source>
        <dbReference type="PROSITE" id="PS51186"/>
    </source>
</evidence>
<dbReference type="KEGG" id="sgn:SGRA_4071"/>
<dbReference type="OrthoDB" id="1118862at2"/>
<dbReference type="RefSeq" id="WP_015694368.1">
    <property type="nucleotide sequence ID" value="NC_016940.1"/>
</dbReference>
<organism evidence="2 3">
    <name type="scientific">Saprospira grandis (strain Lewin)</name>
    <dbReference type="NCBI Taxonomy" id="984262"/>
    <lineage>
        <taxon>Bacteria</taxon>
        <taxon>Pseudomonadati</taxon>
        <taxon>Bacteroidota</taxon>
        <taxon>Saprospiria</taxon>
        <taxon>Saprospirales</taxon>
        <taxon>Saprospiraceae</taxon>
        <taxon>Saprospira</taxon>
    </lineage>
</organism>
<dbReference type="EMBL" id="CP002831">
    <property type="protein sequence ID" value="AFC26786.1"/>
    <property type="molecule type" value="Genomic_DNA"/>
</dbReference>
<sequence length="363" mass="41672">MIVYRAIRQREMTDFLAHDPSFAGAGPIAISQIRGASHAANPQAEAEDVLLLLAEEDGLLVGYLGALPNRLQGKVGEERFAWLSCLWIDPNMRGRGLAKSLLEQMYMAWSGRLMITEFTPAAKGLYDKSGYFQDLAQPKGLRLYLYSPLAKVLPKKDPKKWRPYLPIFNLLEQLSFGPQNMRMLFLAKGKYRCESDKNWRPEANKLLSEQKEGFLRGPKDFDWILNYPWLQEGPEDEAAKRYYFSSKAKSLDNGYLYFYEGQTLKAAVLYLLRDGHLRLPYVFMPQADASELIRALLFWMRQKRVIYLTTYQEQLVEALQAKKWPFLGSRPQARHYIITHPLAKTLGDQPFPIQDGDGDAAFT</sequence>
<keyword evidence="3" id="KW-1185">Reference proteome</keyword>
<dbReference type="AlphaFoldDB" id="H6L7B4"/>
<dbReference type="Gene3D" id="3.40.630.30">
    <property type="match status" value="1"/>
</dbReference>
<dbReference type="STRING" id="984262.SGRA_4071"/>
<evidence type="ECO:0000313" key="3">
    <source>
        <dbReference type="Proteomes" id="UP000007519"/>
    </source>
</evidence>
<dbReference type="GO" id="GO:0016747">
    <property type="term" value="F:acyltransferase activity, transferring groups other than amino-acyl groups"/>
    <property type="evidence" value="ECO:0007669"/>
    <property type="project" value="InterPro"/>
</dbReference>
<reference evidence="2 3" key="1">
    <citation type="journal article" date="2012" name="Stand. Genomic Sci.">
        <title>Complete genome sequencing and analysis of Saprospira grandis str. Lewin, a predatory marine bacterium.</title>
        <authorList>
            <person name="Saw J.H."/>
            <person name="Yuryev A."/>
            <person name="Kanbe M."/>
            <person name="Hou S."/>
            <person name="Young A.G."/>
            <person name="Aizawa S."/>
            <person name="Alam M."/>
        </authorList>
    </citation>
    <scope>NUCLEOTIDE SEQUENCE [LARGE SCALE GENOMIC DNA]</scope>
    <source>
        <strain evidence="2 3">Lewin</strain>
    </source>
</reference>
<gene>
    <name evidence="2" type="ordered locus">SGRA_4071</name>
</gene>
<name>H6L7B4_SAPGL</name>
<feature type="domain" description="N-acetyltransferase" evidence="1">
    <location>
        <begin position="5"/>
        <end position="150"/>
    </location>
</feature>
<proteinExistence type="predicted"/>
<dbReference type="HOGENOM" id="CLU_762666_0_0_10"/>
<protein>
    <submittedName>
        <fullName evidence="2">GNAT family acetyltransferase</fullName>
    </submittedName>
</protein>
<dbReference type="Proteomes" id="UP000007519">
    <property type="component" value="Chromosome"/>
</dbReference>
<evidence type="ECO:0000313" key="2">
    <source>
        <dbReference type="EMBL" id="AFC26786.1"/>
    </source>
</evidence>